<evidence type="ECO:0000313" key="7">
    <source>
        <dbReference type="Proteomes" id="UP001303473"/>
    </source>
</evidence>
<comment type="subcellular location">
    <subcellularLocation>
        <location evidence="1">Membrane</location>
        <topology evidence="1">Multi-pass membrane protein</topology>
    </subcellularLocation>
</comment>
<keyword evidence="4 5" id="KW-0472">Membrane</keyword>
<dbReference type="PANTHER" id="PTHR10250">
    <property type="entry name" value="MICROSOMAL GLUTATHIONE S-TRANSFERASE"/>
    <property type="match status" value="1"/>
</dbReference>
<evidence type="ECO:0000256" key="4">
    <source>
        <dbReference type="ARBA" id="ARBA00023136"/>
    </source>
</evidence>
<dbReference type="EMBL" id="MU853792">
    <property type="protein sequence ID" value="KAK3940698.1"/>
    <property type="molecule type" value="Genomic_DNA"/>
</dbReference>
<evidence type="ECO:0000313" key="6">
    <source>
        <dbReference type="EMBL" id="KAK3940698.1"/>
    </source>
</evidence>
<dbReference type="PANTHER" id="PTHR10250:SF26">
    <property type="entry name" value="GLUTATHIONE S-TRANSFERASE 3, MITOCHONDRIAL"/>
    <property type="match status" value="1"/>
</dbReference>
<evidence type="ECO:0000256" key="5">
    <source>
        <dbReference type="SAM" id="Phobius"/>
    </source>
</evidence>
<keyword evidence="2 5" id="KW-0812">Transmembrane</keyword>
<dbReference type="SUPFAM" id="SSF161084">
    <property type="entry name" value="MAPEG domain-like"/>
    <property type="match status" value="1"/>
</dbReference>
<evidence type="ECO:0000256" key="2">
    <source>
        <dbReference type="ARBA" id="ARBA00022692"/>
    </source>
</evidence>
<feature type="transmembrane region" description="Helical" evidence="5">
    <location>
        <begin position="12"/>
        <end position="29"/>
    </location>
</feature>
<dbReference type="AlphaFoldDB" id="A0AAN6S5F6"/>
<evidence type="ECO:0000256" key="1">
    <source>
        <dbReference type="ARBA" id="ARBA00004141"/>
    </source>
</evidence>
<comment type="caution">
    <text evidence="6">The sequence shown here is derived from an EMBL/GenBank/DDBJ whole genome shotgun (WGS) entry which is preliminary data.</text>
</comment>
<protein>
    <submittedName>
        <fullName evidence="6">Microsomal glutathione S-transferase 3</fullName>
    </submittedName>
</protein>
<accession>A0AAN6S5F6</accession>
<dbReference type="InterPro" id="IPR023352">
    <property type="entry name" value="MAPEG-like_dom_sf"/>
</dbReference>
<proteinExistence type="predicted"/>
<dbReference type="InterPro" id="IPR001129">
    <property type="entry name" value="Membr-assoc_MAPEG"/>
</dbReference>
<dbReference type="GO" id="GO:0004364">
    <property type="term" value="F:glutathione transferase activity"/>
    <property type="evidence" value="ECO:0007669"/>
    <property type="project" value="TreeGrafter"/>
</dbReference>
<keyword evidence="3 5" id="KW-1133">Transmembrane helix</keyword>
<dbReference type="Gene3D" id="1.20.120.550">
    <property type="entry name" value="Membrane associated eicosanoid/glutathione metabolism-like domain"/>
    <property type="match status" value="1"/>
</dbReference>
<evidence type="ECO:0000256" key="3">
    <source>
        <dbReference type="ARBA" id="ARBA00022989"/>
    </source>
</evidence>
<dbReference type="Pfam" id="PF01124">
    <property type="entry name" value="MAPEG"/>
    <property type="match status" value="1"/>
</dbReference>
<dbReference type="GO" id="GO:0005783">
    <property type="term" value="C:endoplasmic reticulum"/>
    <property type="evidence" value="ECO:0007669"/>
    <property type="project" value="TreeGrafter"/>
</dbReference>
<dbReference type="GO" id="GO:0004602">
    <property type="term" value="F:glutathione peroxidase activity"/>
    <property type="evidence" value="ECO:0007669"/>
    <property type="project" value="TreeGrafter"/>
</dbReference>
<dbReference type="InterPro" id="IPR050997">
    <property type="entry name" value="MAPEG"/>
</dbReference>
<name>A0AAN6S5F6_9PEZI</name>
<organism evidence="6 7">
    <name type="scientific">Diplogelasinospora grovesii</name>
    <dbReference type="NCBI Taxonomy" id="303347"/>
    <lineage>
        <taxon>Eukaryota</taxon>
        <taxon>Fungi</taxon>
        <taxon>Dikarya</taxon>
        <taxon>Ascomycota</taxon>
        <taxon>Pezizomycotina</taxon>
        <taxon>Sordariomycetes</taxon>
        <taxon>Sordariomycetidae</taxon>
        <taxon>Sordariales</taxon>
        <taxon>Diplogelasinosporaceae</taxon>
        <taxon>Diplogelasinospora</taxon>
    </lineage>
</organism>
<dbReference type="Proteomes" id="UP001303473">
    <property type="component" value="Unassembled WGS sequence"/>
</dbReference>
<dbReference type="GO" id="GO:0016020">
    <property type="term" value="C:membrane"/>
    <property type="evidence" value="ECO:0007669"/>
    <property type="project" value="UniProtKB-SubCell"/>
</dbReference>
<sequence length="149" mass="15781">MAITVPNEYSYVLVAVTSTFFVNTFHGLLTSRHRKASGVAYPAPYATAEEAAKNPKAYKFNCAQRAHANFTENLVPAVGAMLIAGLRHPVAAAGMGITWSIARVIYALGYTSNAGPKGREVGAILGSLTDLALKLTAAYTAVTLAMEQF</sequence>
<reference evidence="7" key="1">
    <citation type="journal article" date="2023" name="Mol. Phylogenet. Evol.">
        <title>Genome-scale phylogeny and comparative genomics of the fungal order Sordariales.</title>
        <authorList>
            <person name="Hensen N."/>
            <person name="Bonometti L."/>
            <person name="Westerberg I."/>
            <person name="Brannstrom I.O."/>
            <person name="Guillou S."/>
            <person name="Cros-Aarteil S."/>
            <person name="Calhoun S."/>
            <person name="Haridas S."/>
            <person name="Kuo A."/>
            <person name="Mondo S."/>
            <person name="Pangilinan J."/>
            <person name="Riley R."/>
            <person name="LaButti K."/>
            <person name="Andreopoulos B."/>
            <person name="Lipzen A."/>
            <person name="Chen C."/>
            <person name="Yan M."/>
            <person name="Daum C."/>
            <person name="Ng V."/>
            <person name="Clum A."/>
            <person name="Steindorff A."/>
            <person name="Ohm R.A."/>
            <person name="Martin F."/>
            <person name="Silar P."/>
            <person name="Natvig D.O."/>
            <person name="Lalanne C."/>
            <person name="Gautier V."/>
            <person name="Ament-Velasquez S.L."/>
            <person name="Kruys A."/>
            <person name="Hutchinson M.I."/>
            <person name="Powell A.J."/>
            <person name="Barry K."/>
            <person name="Miller A.N."/>
            <person name="Grigoriev I.V."/>
            <person name="Debuchy R."/>
            <person name="Gladieux P."/>
            <person name="Hiltunen Thoren M."/>
            <person name="Johannesson H."/>
        </authorList>
    </citation>
    <scope>NUCLEOTIDE SEQUENCE [LARGE SCALE GENOMIC DNA]</scope>
    <source>
        <strain evidence="7">CBS 340.73</strain>
    </source>
</reference>
<dbReference type="GO" id="GO:0005635">
    <property type="term" value="C:nuclear envelope"/>
    <property type="evidence" value="ECO:0007669"/>
    <property type="project" value="TreeGrafter"/>
</dbReference>
<keyword evidence="7" id="KW-1185">Reference proteome</keyword>
<gene>
    <name evidence="6" type="ORF">QBC46DRAFT_341210</name>
</gene>